<dbReference type="RefSeq" id="XP_062795123.1">
    <property type="nucleotide sequence ID" value="XM_062939072.1"/>
</dbReference>
<dbReference type="GeneID" id="87959512"/>
<dbReference type="EMBL" id="CP141890">
    <property type="protein sequence ID" value="WRT70384.1"/>
    <property type="molecule type" value="Genomic_DNA"/>
</dbReference>
<gene>
    <name evidence="2" type="ORF">IL334_007382</name>
</gene>
<feature type="region of interest" description="Disordered" evidence="1">
    <location>
        <begin position="1"/>
        <end position="64"/>
    </location>
</feature>
<sequence>MATKAVDLTYSLHPPSSVNPPTAGPSSQPIPSSSTLTFPVSTSVSSSDRALDQLPPSINESTSATSAYYQSLTVTIRQVQNTLNETLTQWKDAVGDSEKHKEDLGKVAHGQGRATVMSLAVNKEYRKSVPVKPDDDSESDDDDDDASD</sequence>
<name>A0ABZ1DAS6_9TREE</name>
<proteinExistence type="predicted"/>
<feature type="region of interest" description="Disordered" evidence="1">
    <location>
        <begin position="124"/>
        <end position="148"/>
    </location>
</feature>
<protein>
    <recommendedName>
        <fullName evidence="4">EKC/KEOPS complex subunit GON7</fullName>
    </recommendedName>
</protein>
<evidence type="ECO:0000256" key="1">
    <source>
        <dbReference type="SAM" id="MobiDB-lite"/>
    </source>
</evidence>
<accession>A0ABZ1DAS6</accession>
<evidence type="ECO:0008006" key="4">
    <source>
        <dbReference type="Google" id="ProtNLM"/>
    </source>
</evidence>
<feature type="compositionally biased region" description="Polar residues" evidence="1">
    <location>
        <begin position="14"/>
        <end position="48"/>
    </location>
</feature>
<keyword evidence="3" id="KW-1185">Reference proteome</keyword>
<dbReference type="Proteomes" id="UP001329825">
    <property type="component" value="Chromosome 10"/>
</dbReference>
<feature type="compositionally biased region" description="Acidic residues" evidence="1">
    <location>
        <begin position="135"/>
        <end position="148"/>
    </location>
</feature>
<reference evidence="2 3" key="1">
    <citation type="submission" date="2024-01" db="EMBL/GenBank/DDBJ databases">
        <title>Comparative genomics of Cryptococcus and Kwoniella reveals pathogenesis evolution and contrasting modes of karyotype evolution via chromosome fusion or intercentromeric recombination.</title>
        <authorList>
            <person name="Coelho M.A."/>
            <person name="David-Palma M."/>
            <person name="Shea T."/>
            <person name="Bowers K."/>
            <person name="McGinley-Smith S."/>
            <person name="Mohammad A.W."/>
            <person name="Gnirke A."/>
            <person name="Yurkov A.M."/>
            <person name="Nowrousian M."/>
            <person name="Sun S."/>
            <person name="Cuomo C.A."/>
            <person name="Heitman J."/>
        </authorList>
    </citation>
    <scope>NUCLEOTIDE SEQUENCE [LARGE SCALE GENOMIC DNA]</scope>
    <source>
        <strain evidence="2">CBS 11374</strain>
    </source>
</reference>
<organism evidence="2 3">
    <name type="scientific">Kwoniella shivajii</name>
    <dbReference type="NCBI Taxonomy" id="564305"/>
    <lineage>
        <taxon>Eukaryota</taxon>
        <taxon>Fungi</taxon>
        <taxon>Dikarya</taxon>
        <taxon>Basidiomycota</taxon>
        <taxon>Agaricomycotina</taxon>
        <taxon>Tremellomycetes</taxon>
        <taxon>Tremellales</taxon>
        <taxon>Cryptococcaceae</taxon>
        <taxon>Kwoniella</taxon>
    </lineage>
</organism>
<evidence type="ECO:0000313" key="3">
    <source>
        <dbReference type="Proteomes" id="UP001329825"/>
    </source>
</evidence>
<evidence type="ECO:0000313" key="2">
    <source>
        <dbReference type="EMBL" id="WRT70384.1"/>
    </source>
</evidence>